<organism evidence="2 3">
    <name type="scientific">Phoxinus phoxinus</name>
    <name type="common">Eurasian minnow</name>
    <dbReference type="NCBI Taxonomy" id="58324"/>
    <lineage>
        <taxon>Eukaryota</taxon>
        <taxon>Metazoa</taxon>
        <taxon>Chordata</taxon>
        <taxon>Craniata</taxon>
        <taxon>Vertebrata</taxon>
        <taxon>Euteleostomi</taxon>
        <taxon>Actinopterygii</taxon>
        <taxon>Neopterygii</taxon>
        <taxon>Teleostei</taxon>
        <taxon>Ostariophysi</taxon>
        <taxon>Cypriniformes</taxon>
        <taxon>Leuciscidae</taxon>
        <taxon>Phoxininae</taxon>
        <taxon>Phoxinus</taxon>
    </lineage>
</organism>
<name>A0AAN9D471_9TELE</name>
<proteinExistence type="predicted"/>
<evidence type="ECO:0000313" key="2">
    <source>
        <dbReference type="EMBL" id="KAK7160150.1"/>
    </source>
</evidence>
<feature type="region of interest" description="Disordered" evidence="1">
    <location>
        <begin position="1"/>
        <end position="23"/>
    </location>
</feature>
<gene>
    <name evidence="2" type="ORF">R3I93_007956</name>
</gene>
<comment type="caution">
    <text evidence="2">The sequence shown here is derived from an EMBL/GenBank/DDBJ whole genome shotgun (WGS) entry which is preliminary data.</text>
</comment>
<sequence>MIEWQKKARSPHSQVEEFVRHTPPQQTAVRGIDPLEQKLSKKSLENIPDFTVFLEWLELTWCLSEVLNRKTSPDPDDCCLGTKRTRKF</sequence>
<keyword evidence="3" id="KW-1185">Reference proteome</keyword>
<evidence type="ECO:0000256" key="1">
    <source>
        <dbReference type="SAM" id="MobiDB-lite"/>
    </source>
</evidence>
<reference evidence="2 3" key="1">
    <citation type="submission" date="2024-02" db="EMBL/GenBank/DDBJ databases">
        <title>Chromosome-level genome assembly of the Eurasian Minnow (Phoxinus phoxinus).</title>
        <authorList>
            <person name="Oriowo T.O."/>
            <person name="Martin S."/>
            <person name="Stange M."/>
            <person name="Chrysostomakis Y."/>
            <person name="Brown T."/>
            <person name="Winkler S."/>
            <person name="Kukowka S."/>
            <person name="Myers E.W."/>
            <person name="Bohne A."/>
        </authorList>
    </citation>
    <scope>NUCLEOTIDE SEQUENCE [LARGE SCALE GENOMIC DNA]</scope>
    <source>
        <strain evidence="2">ZFMK-TIS-60720</strain>
        <tissue evidence="2">Whole Organism</tissue>
    </source>
</reference>
<protein>
    <submittedName>
        <fullName evidence="2">Uncharacterized protein</fullName>
    </submittedName>
</protein>
<dbReference type="Proteomes" id="UP001364617">
    <property type="component" value="Unassembled WGS sequence"/>
</dbReference>
<accession>A0AAN9D471</accession>
<evidence type="ECO:0000313" key="3">
    <source>
        <dbReference type="Proteomes" id="UP001364617"/>
    </source>
</evidence>
<dbReference type="EMBL" id="JAYKXH010000008">
    <property type="protein sequence ID" value="KAK7160150.1"/>
    <property type="molecule type" value="Genomic_DNA"/>
</dbReference>
<dbReference type="AlphaFoldDB" id="A0AAN9D471"/>